<keyword evidence="2" id="KW-0732">Signal</keyword>
<sequence>MITGRISWLLFAFTLTLWVETGRSLELQPMGSPVADHGRNLVRDDDFSGLDLLSVESFFWGGSEKGRSALGNLTLHMPGEAESIIAMEKFQPLLESSQCTKNSMTLNFKNERSYQYGQRIWKWVNDADDRTFVLVAGHGHCGWNKHRLPFIVSNVLFSDTKNTVTVTGKASDWKTVAHTYELLVGGHPSLAKRDASPSFSLDFNHPLPLSSKSVSVGDVEFTYDCEDCGTKGEFDFEFQLKTELLIPKGVSMSLSPRGVSANFNPRLGLSANFTDKKSDERELGRIPIDGISIPGGVLDLGPEVVFSWGYELGPVVGTAGVSTGVSIGLQDAAKLAIDLTSPDVSASGWKPTVSQKPVTVDASISAGVQLNAKATVELALEALGQGFEVGVNLEPFAGAKFNVAASSAGACPEDPKKHRFGVKIAPSLGVNLNVEASTAGNEEEPILSQAIASVTMPLPSMCTGFGSGPGRPDPSKPKKKPSSESSHGVTKSSEHAPTLALSSSSSPSPSESTPPPTATSHTTTLSTTLSRSAPSSSPSVHRGTHDS</sequence>
<dbReference type="Pfam" id="PF23865">
    <property type="entry name" value="DUF7223"/>
    <property type="match status" value="1"/>
</dbReference>
<evidence type="ECO:0000256" key="2">
    <source>
        <dbReference type="SAM" id="SignalP"/>
    </source>
</evidence>
<evidence type="ECO:0000256" key="1">
    <source>
        <dbReference type="SAM" id="MobiDB-lite"/>
    </source>
</evidence>
<feature type="chain" id="PRO_5040840266" evidence="2">
    <location>
        <begin position="25"/>
        <end position="547"/>
    </location>
</feature>
<dbReference type="Pfam" id="PF22974">
    <property type="entry name" value="DUF7029"/>
    <property type="match status" value="1"/>
</dbReference>
<dbReference type="OrthoDB" id="160645at2759"/>
<reference evidence="5" key="2">
    <citation type="journal article" date="2023" name="IMA Fungus">
        <title>Comparative genomic study of the Penicillium genus elucidates a diverse pangenome and 15 lateral gene transfer events.</title>
        <authorList>
            <person name="Petersen C."/>
            <person name="Sorensen T."/>
            <person name="Nielsen M.R."/>
            <person name="Sondergaard T.E."/>
            <person name="Sorensen J.L."/>
            <person name="Fitzpatrick D.A."/>
            <person name="Frisvad J.C."/>
            <person name="Nielsen K.L."/>
        </authorList>
    </citation>
    <scope>NUCLEOTIDE SEQUENCE</scope>
    <source>
        <strain evidence="5">IBT 34128</strain>
    </source>
</reference>
<dbReference type="RefSeq" id="XP_056510857.1">
    <property type="nucleotide sequence ID" value="XM_056658057.1"/>
</dbReference>
<dbReference type="EMBL" id="JAPMSZ010000009">
    <property type="protein sequence ID" value="KAJ5092662.1"/>
    <property type="molecule type" value="Genomic_DNA"/>
</dbReference>
<proteinExistence type="predicted"/>
<comment type="caution">
    <text evidence="5">The sequence shown here is derived from an EMBL/GenBank/DDBJ whole genome shotgun (WGS) entry which is preliminary data.</text>
</comment>
<dbReference type="InterPro" id="IPR054293">
    <property type="entry name" value="DUF7029"/>
</dbReference>
<keyword evidence="6" id="KW-1185">Reference proteome</keyword>
<accession>A0A9W9F391</accession>
<evidence type="ECO:0000313" key="5">
    <source>
        <dbReference type="EMBL" id="KAJ5092662.1"/>
    </source>
</evidence>
<evidence type="ECO:0000259" key="3">
    <source>
        <dbReference type="Pfam" id="PF22974"/>
    </source>
</evidence>
<feature type="domain" description="DUF7223" evidence="4">
    <location>
        <begin position="213"/>
        <end position="462"/>
    </location>
</feature>
<name>A0A9W9F391_9EURO</name>
<evidence type="ECO:0000313" key="6">
    <source>
        <dbReference type="Proteomes" id="UP001141434"/>
    </source>
</evidence>
<organism evidence="5 6">
    <name type="scientific">Penicillium alfredii</name>
    <dbReference type="NCBI Taxonomy" id="1506179"/>
    <lineage>
        <taxon>Eukaryota</taxon>
        <taxon>Fungi</taxon>
        <taxon>Dikarya</taxon>
        <taxon>Ascomycota</taxon>
        <taxon>Pezizomycotina</taxon>
        <taxon>Eurotiomycetes</taxon>
        <taxon>Eurotiomycetidae</taxon>
        <taxon>Eurotiales</taxon>
        <taxon>Aspergillaceae</taxon>
        <taxon>Penicillium</taxon>
    </lineage>
</organism>
<protein>
    <submittedName>
        <fullName evidence="5">Uncharacterized protein</fullName>
    </submittedName>
</protein>
<dbReference type="AlphaFoldDB" id="A0A9W9F391"/>
<evidence type="ECO:0000259" key="4">
    <source>
        <dbReference type="Pfam" id="PF23865"/>
    </source>
</evidence>
<dbReference type="Proteomes" id="UP001141434">
    <property type="component" value="Unassembled WGS sequence"/>
</dbReference>
<feature type="domain" description="DUF7029" evidence="3">
    <location>
        <begin position="79"/>
        <end position="181"/>
    </location>
</feature>
<feature type="signal peptide" evidence="2">
    <location>
        <begin position="1"/>
        <end position="24"/>
    </location>
</feature>
<dbReference type="GeneID" id="81397226"/>
<feature type="compositionally biased region" description="Low complexity" evidence="1">
    <location>
        <begin position="518"/>
        <end position="539"/>
    </location>
</feature>
<reference evidence="5" key="1">
    <citation type="submission" date="2022-11" db="EMBL/GenBank/DDBJ databases">
        <authorList>
            <person name="Petersen C."/>
        </authorList>
    </citation>
    <scope>NUCLEOTIDE SEQUENCE</scope>
    <source>
        <strain evidence="5">IBT 34128</strain>
    </source>
</reference>
<feature type="region of interest" description="Disordered" evidence="1">
    <location>
        <begin position="461"/>
        <end position="547"/>
    </location>
</feature>
<dbReference type="InterPro" id="IPR055647">
    <property type="entry name" value="DUF7223"/>
</dbReference>
<feature type="compositionally biased region" description="Low complexity" evidence="1">
    <location>
        <begin position="496"/>
        <end position="511"/>
    </location>
</feature>
<gene>
    <name evidence="5" type="ORF">NUU61_007532</name>
</gene>